<keyword evidence="2" id="KW-1185">Reference proteome</keyword>
<dbReference type="AlphaFoldDB" id="A0A2A9DU20"/>
<dbReference type="EMBL" id="PDJE01000001">
    <property type="protein sequence ID" value="PFG30084.1"/>
    <property type="molecule type" value="Genomic_DNA"/>
</dbReference>
<name>A0A2A9DU20_9MICO</name>
<evidence type="ECO:0008006" key="3">
    <source>
        <dbReference type="Google" id="ProtNLM"/>
    </source>
</evidence>
<dbReference type="SUPFAM" id="SSF54427">
    <property type="entry name" value="NTF2-like"/>
    <property type="match status" value="1"/>
</dbReference>
<evidence type="ECO:0000313" key="2">
    <source>
        <dbReference type="Proteomes" id="UP000221369"/>
    </source>
</evidence>
<comment type="caution">
    <text evidence="1">The sequence shown here is derived from an EMBL/GenBank/DDBJ whole genome shotgun (WGS) entry which is preliminary data.</text>
</comment>
<sequence length="122" mass="13191">MEINLPSDCGNAPRTIIVGEFVAKWAQGESDAVAEWLADEARWSIVGEGTHLGPRGSREAIPRITAERLDVLSIVAHGRFASCDGYLEAGTTRIAFSHVFRFAGASKSAKVAELRTYLVQTS</sequence>
<protein>
    <recommendedName>
        <fullName evidence="3">SnoaL-like protein</fullName>
    </recommendedName>
</protein>
<dbReference type="RefSeq" id="WP_098406588.1">
    <property type="nucleotide sequence ID" value="NZ_PDJE01000001.1"/>
</dbReference>
<dbReference type="Gene3D" id="3.10.450.50">
    <property type="match status" value="1"/>
</dbReference>
<evidence type="ECO:0000313" key="1">
    <source>
        <dbReference type="EMBL" id="PFG30084.1"/>
    </source>
</evidence>
<reference evidence="1 2" key="1">
    <citation type="submission" date="2017-10" db="EMBL/GenBank/DDBJ databases">
        <title>Sequencing the genomes of 1000 actinobacteria strains.</title>
        <authorList>
            <person name="Klenk H.-P."/>
        </authorList>
    </citation>
    <scope>NUCLEOTIDE SEQUENCE [LARGE SCALE GENOMIC DNA]</scope>
    <source>
        <strain evidence="1 2">DSM 21798</strain>
    </source>
</reference>
<gene>
    <name evidence="1" type="ORF">ATJ78_1005</name>
</gene>
<organism evidence="1 2">
    <name type="scientific">Paramicrobacterium agarici</name>
    <dbReference type="NCBI Taxonomy" id="630514"/>
    <lineage>
        <taxon>Bacteria</taxon>
        <taxon>Bacillati</taxon>
        <taxon>Actinomycetota</taxon>
        <taxon>Actinomycetes</taxon>
        <taxon>Micrococcales</taxon>
        <taxon>Microbacteriaceae</taxon>
        <taxon>Paramicrobacterium</taxon>
    </lineage>
</organism>
<dbReference type="Proteomes" id="UP000221369">
    <property type="component" value="Unassembled WGS sequence"/>
</dbReference>
<accession>A0A2A9DU20</accession>
<proteinExistence type="predicted"/>
<dbReference type="InterPro" id="IPR032710">
    <property type="entry name" value="NTF2-like_dom_sf"/>
</dbReference>